<dbReference type="InterPro" id="IPR009609">
    <property type="entry name" value="Phosphonate_metab_PhnG"/>
</dbReference>
<gene>
    <name evidence="1" type="primary">phnG</name>
    <name evidence="1" type="ORF">AGR7C_Cc260467</name>
</gene>
<organism evidence="1 2">
    <name type="scientific">Agrobacterium deltaense Zutra 3/1</name>
    <dbReference type="NCBI Taxonomy" id="1183427"/>
    <lineage>
        <taxon>Bacteria</taxon>
        <taxon>Pseudomonadati</taxon>
        <taxon>Pseudomonadota</taxon>
        <taxon>Alphaproteobacteria</taxon>
        <taxon>Hyphomicrobiales</taxon>
        <taxon>Rhizobiaceae</taxon>
        <taxon>Rhizobium/Agrobacterium group</taxon>
        <taxon>Agrobacterium</taxon>
    </lineage>
</organism>
<dbReference type="GO" id="GO:0015716">
    <property type="term" value="P:organic phosphonate transport"/>
    <property type="evidence" value="ECO:0007669"/>
    <property type="project" value="InterPro"/>
</dbReference>
<dbReference type="GO" id="GO:0061693">
    <property type="term" value="F:alpha-D-ribose 1-methylphosphonate 5-triphosphate synthase activity"/>
    <property type="evidence" value="ECO:0007669"/>
    <property type="project" value="UniProtKB-EC"/>
</dbReference>
<dbReference type="Pfam" id="PF06754">
    <property type="entry name" value="PhnG"/>
    <property type="match status" value="1"/>
</dbReference>
<reference evidence="1 2" key="1">
    <citation type="submission" date="2016-01" db="EMBL/GenBank/DDBJ databases">
        <authorList>
            <person name="Oliw E.H."/>
        </authorList>
    </citation>
    <scope>NUCLEOTIDE SEQUENCE [LARGE SCALE GENOMIC DNA]</scope>
    <source>
        <strain evidence="1 2">Zutra 3-1</strain>
    </source>
</reference>
<dbReference type="EC" id="2.7.8.37" evidence="1"/>
<dbReference type="Proteomes" id="UP000191987">
    <property type="component" value="Unassembled WGS sequence"/>
</dbReference>
<dbReference type="NCBIfam" id="TIGR03293">
    <property type="entry name" value="PhnG_redo"/>
    <property type="match status" value="1"/>
</dbReference>
<evidence type="ECO:0000313" key="1">
    <source>
        <dbReference type="EMBL" id="CUX34911.1"/>
    </source>
</evidence>
<keyword evidence="1" id="KW-0808">Transferase</keyword>
<dbReference type="AlphaFoldDB" id="A0A1S7QCV8"/>
<sequence length="153" mass="16874">MIHETADLHADRKRVAALLARATVHELEAVWHRQDESPRTENVRGPETGLVMVKGRIGGGGAPFNLGETTVTRATVKLASGTIGHAHVLGTGRKKAWYAAVFDALWQESPTRSFVETELLSPVEKRLAEEKDRKAKETAATRVDFFTMVRGED</sequence>
<dbReference type="RefSeq" id="WP_080818332.1">
    <property type="nucleotide sequence ID" value="NZ_LT009748.1"/>
</dbReference>
<accession>A0A1S7QCV8</accession>
<evidence type="ECO:0000313" key="2">
    <source>
        <dbReference type="Proteomes" id="UP000191987"/>
    </source>
</evidence>
<dbReference type="EMBL" id="FBWG01000019">
    <property type="protein sequence ID" value="CUX34911.1"/>
    <property type="molecule type" value="Genomic_DNA"/>
</dbReference>
<proteinExistence type="predicted"/>
<protein>
    <submittedName>
        <fullName evidence="1">Alpha-D-ribose 1-methylphosphonate 5-triphosphate synthase subunit PhnG</fullName>
        <ecNumber evidence="1">2.7.8.37</ecNumber>
    </submittedName>
</protein>
<name>A0A1S7QCV8_9HYPH</name>
<dbReference type="GO" id="GO:0019634">
    <property type="term" value="P:organic phosphonate metabolic process"/>
    <property type="evidence" value="ECO:0007669"/>
    <property type="project" value="InterPro"/>
</dbReference>